<dbReference type="InterPro" id="IPR000551">
    <property type="entry name" value="MerR-type_HTH_dom"/>
</dbReference>
<evidence type="ECO:0000256" key="3">
    <source>
        <dbReference type="ARBA" id="ARBA00023125"/>
    </source>
</evidence>
<evidence type="ECO:0000256" key="2">
    <source>
        <dbReference type="ARBA" id="ARBA00023015"/>
    </source>
</evidence>
<protein>
    <submittedName>
        <fullName evidence="7">MerR family transcriptional regulator</fullName>
    </submittedName>
</protein>
<evidence type="ECO:0000256" key="4">
    <source>
        <dbReference type="ARBA" id="ARBA00023163"/>
    </source>
</evidence>
<dbReference type="SMART" id="SM00422">
    <property type="entry name" value="HTH_MERR"/>
    <property type="match status" value="1"/>
</dbReference>
<dbReference type="Proteomes" id="UP001235760">
    <property type="component" value="Unassembled WGS sequence"/>
</dbReference>
<feature type="region of interest" description="Disordered" evidence="5">
    <location>
        <begin position="228"/>
        <end position="251"/>
    </location>
</feature>
<dbReference type="PANTHER" id="PTHR30204:SF69">
    <property type="entry name" value="MERR-FAMILY TRANSCRIPTIONAL REGULATOR"/>
    <property type="match status" value="1"/>
</dbReference>
<evidence type="ECO:0000313" key="8">
    <source>
        <dbReference type="Proteomes" id="UP001235760"/>
    </source>
</evidence>
<proteinExistence type="predicted"/>
<keyword evidence="3" id="KW-0238">DNA-binding</keyword>
<comment type="caution">
    <text evidence="7">The sequence shown here is derived from an EMBL/GenBank/DDBJ whole genome shotgun (WGS) entry which is preliminary data.</text>
</comment>
<dbReference type="EMBL" id="JAUZEE010000015">
    <property type="protein sequence ID" value="MDP4302783.1"/>
    <property type="molecule type" value="Genomic_DNA"/>
</dbReference>
<name>A0ABT9G8H5_LEPDI</name>
<gene>
    <name evidence="7" type="ORF">Q8X39_19265</name>
</gene>
<dbReference type="InterPro" id="IPR047057">
    <property type="entry name" value="MerR_fam"/>
</dbReference>
<organism evidence="7 8">
    <name type="scientific">Leptothrix discophora</name>
    <dbReference type="NCBI Taxonomy" id="89"/>
    <lineage>
        <taxon>Bacteria</taxon>
        <taxon>Pseudomonadati</taxon>
        <taxon>Pseudomonadota</taxon>
        <taxon>Betaproteobacteria</taxon>
        <taxon>Burkholderiales</taxon>
        <taxon>Sphaerotilaceae</taxon>
        <taxon>Leptothrix</taxon>
    </lineage>
</organism>
<evidence type="ECO:0000313" key="7">
    <source>
        <dbReference type="EMBL" id="MDP4302783.1"/>
    </source>
</evidence>
<evidence type="ECO:0000256" key="5">
    <source>
        <dbReference type="SAM" id="MobiDB-lite"/>
    </source>
</evidence>
<dbReference type="InterPro" id="IPR009061">
    <property type="entry name" value="DNA-bd_dom_put_sf"/>
</dbReference>
<dbReference type="Pfam" id="PF13411">
    <property type="entry name" value="MerR_1"/>
    <property type="match status" value="1"/>
</dbReference>
<dbReference type="SUPFAM" id="SSF46955">
    <property type="entry name" value="Putative DNA-binding domain"/>
    <property type="match status" value="1"/>
</dbReference>
<dbReference type="PANTHER" id="PTHR30204">
    <property type="entry name" value="REDOX-CYCLING DRUG-SENSING TRANSCRIPTIONAL ACTIVATOR SOXR"/>
    <property type="match status" value="1"/>
</dbReference>
<sequence length="340" mass="36213">MTQPMTFHRSGAVARMLRMPVATLRVWERRYGVTQPQLSPSGQRLYSGDDVRRLALIKQLADLGHAIGSLAPLDMAQLQRVAATHAQTLASGRKAQATTRPARTGGSFRLLVIGPALATRLRRPALLRRIGQPVELLGPFEDLAQALAAHGQDEVDGVLFHQPQLHAGWLAEVDAQAPDWTGLPRAVLYGYAADAVCDWLADAGLALLREPQPDAVLGPWLARLTGPAAATATGADTPPAAGLPESGPVPPRRWDDAALADFAGLSSTIACECPSHIAELLVQLSRFEAYSAECAHRSAADAALHQHLQQVTAGSRARFEDALERVARHEGLLLPGTAAG</sequence>
<dbReference type="CDD" id="cd01104">
    <property type="entry name" value="HTH_MlrA-CarA"/>
    <property type="match status" value="1"/>
</dbReference>
<evidence type="ECO:0000256" key="1">
    <source>
        <dbReference type="ARBA" id="ARBA00022491"/>
    </source>
</evidence>
<dbReference type="PROSITE" id="PS50937">
    <property type="entry name" value="HTH_MERR_2"/>
    <property type="match status" value="1"/>
</dbReference>
<feature type="domain" description="HTH merR-type" evidence="6">
    <location>
        <begin position="11"/>
        <end position="81"/>
    </location>
</feature>
<keyword evidence="8" id="KW-1185">Reference proteome</keyword>
<dbReference type="RefSeq" id="WP_305751324.1">
    <property type="nucleotide sequence ID" value="NZ_JAUZEE010000015.1"/>
</dbReference>
<dbReference type="Gene3D" id="1.10.1660.10">
    <property type="match status" value="1"/>
</dbReference>
<keyword evidence="1" id="KW-0678">Repressor</keyword>
<reference evidence="7 8" key="1">
    <citation type="submission" date="2023-08" db="EMBL/GenBank/DDBJ databases">
        <authorList>
            <person name="Roldan D.M."/>
            <person name="Menes R.J."/>
        </authorList>
    </citation>
    <scope>NUCLEOTIDE SEQUENCE [LARGE SCALE GENOMIC DNA]</scope>
    <source>
        <strain evidence="7 8">CCM 2812</strain>
    </source>
</reference>
<feature type="compositionally biased region" description="Low complexity" evidence="5">
    <location>
        <begin position="228"/>
        <end position="244"/>
    </location>
</feature>
<keyword evidence="4" id="KW-0804">Transcription</keyword>
<accession>A0ABT9G8H5</accession>
<keyword evidence="2" id="KW-0805">Transcription regulation</keyword>
<evidence type="ECO:0000259" key="6">
    <source>
        <dbReference type="PROSITE" id="PS50937"/>
    </source>
</evidence>